<evidence type="ECO:0000313" key="1">
    <source>
        <dbReference type="EMBL" id="GBC59168.1"/>
    </source>
</evidence>
<gene>
    <name evidence="1" type="ORF">DENIS_0104</name>
</gene>
<protein>
    <submittedName>
        <fullName evidence="1">Uncharacterized protein</fullName>
    </submittedName>
</protein>
<organism evidence="1 2">
    <name type="scientific">Desulfonema ishimotonii</name>
    <dbReference type="NCBI Taxonomy" id="45657"/>
    <lineage>
        <taxon>Bacteria</taxon>
        <taxon>Pseudomonadati</taxon>
        <taxon>Thermodesulfobacteriota</taxon>
        <taxon>Desulfobacteria</taxon>
        <taxon>Desulfobacterales</taxon>
        <taxon>Desulfococcaceae</taxon>
        <taxon>Desulfonema</taxon>
    </lineage>
</organism>
<proteinExistence type="predicted"/>
<keyword evidence="2" id="KW-1185">Reference proteome</keyword>
<name>A0A401FQ98_9BACT</name>
<evidence type="ECO:0000313" key="2">
    <source>
        <dbReference type="Proteomes" id="UP000288096"/>
    </source>
</evidence>
<reference evidence="2" key="2">
    <citation type="submission" date="2019-01" db="EMBL/GenBank/DDBJ databases">
        <title>Genome sequence of Desulfonema ishimotonii strain Tokyo 01.</title>
        <authorList>
            <person name="Fukui M."/>
        </authorList>
    </citation>
    <scope>NUCLEOTIDE SEQUENCE [LARGE SCALE GENOMIC DNA]</scope>
    <source>
        <strain evidence="2">Tokyo 01</strain>
    </source>
</reference>
<dbReference type="RefSeq" id="WP_124326703.1">
    <property type="nucleotide sequence ID" value="NZ_BEXT01000001.1"/>
</dbReference>
<dbReference type="AlphaFoldDB" id="A0A401FQ98"/>
<sequence length="124" mass="15188">MNKYEKINRKLSEMFAEILIDFALKAESKEEEKIMILMAKEIWNISYFDKDAQETEIDEFINSLDITEESITKKYSNMMRKGIRDKKKNTKEYELKDVWTRVEQLKVWKIKGRYKMEFELDFYE</sequence>
<reference evidence="2" key="1">
    <citation type="submission" date="2017-11" db="EMBL/GenBank/DDBJ databases">
        <authorList>
            <person name="Watanabe M."/>
            <person name="Kojima H."/>
        </authorList>
    </citation>
    <scope>NUCLEOTIDE SEQUENCE [LARGE SCALE GENOMIC DNA]</scope>
    <source>
        <strain evidence="2">Tokyo 01</strain>
    </source>
</reference>
<dbReference type="EMBL" id="BEXT01000001">
    <property type="protein sequence ID" value="GBC59168.1"/>
    <property type="molecule type" value="Genomic_DNA"/>
</dbReference>
<accession>A0A401FQ98</accession>
<comment type="caution">
    <text evidence="1">The sequence shown here is derived from an EMBL/GenBank/DDBJ whole genome shotgun (WGS) entry which is preliminary data.</text>
</comment>
<dbReference type="Proteomes" id="UP000288096">
    <property type="component" value="Unassembled WGS sequence"/>
</dbReference>